<keyword evidence="3" id="KW-0227">DNA damage</keyword>
<keyword evidence="6" id="KW-0238">DNA-binding</keyword>
<reference evidence="9" key="1">
    <citation type="journal article" date="2021" name="PeerJ">
        <title>Extensive microbial diversity within the chicken gut microbiome revealed by metagenomics and culture.</title>
        <authorList>
            <person name="Gilroy R."/>
            <person name="Ravi A."/>
            <person name="Getino M."/>
            <person name="Pursley I."/>
            <person name="Horton D.L."/>
            <person name="Alikhan N.F."/>
            <person name="Baker D."/>
            <person name="Gharbi K."/>
            <person name="Hall N."/>
            <person name="Watson M."/>
            <person name="Adriaenssens E.M."/>
            <person name="Foster-Nyarko E."/>
            <person name="Jarju S."/>
            <person name="Secka A."/>
            <person name="Antonio M."/>
            <person name="Oren A."/>
            <person name="Chaudhuri R.R."/>
            <person name="La Ragione R."/>
            <person name="Hildebrand F."/>
            <person name="Pallen M.J."/>
        </authorList>
    </citation>
    <scope>NUCLEOTIDE SEQUENCE</scope>
    <source>
        <strain evidence="9">ChiSjej1B19-5720</strain>
    </source>
</reference>
<organism evidence="9 10">
    <name type="scientific">Candidatus Blautia faecavium</name>
    <dbReference type="NCBI Taxonomy" id="2838487"/>
    <lineage>
        <taxon>Bacteria</taxon>
        <taxon>Bacillati</taxon>
        <taxon>Bacillota</taxon>
        <taxon>Clostridia</taxon>
        <taxon>Lachnospirales</taxon>
        <taxon>Lachnospiraceae</taxon>
        <taxon>Blautia</taxon>
    </lineage>
</organism>
<dbReference type="EMBL" id="DWYZ01000157">
    <property type="protein sequence ID" value="HJB28772.1"/>
    <property type="molecule type" value="Genomic_DNA"/>
</dbReference>
<keyword evidence="4 8" id="KW-0378">Hydrolase</keyword>
<dbReference type="EC" id="3.4.-.-" evidence="8"/>
<comment type="similarity">
    <text evidence="1 8">Belongs to the SOS response-associated peptidase family.</text>
</comment>
<evidence type="ECO:0000313" key="10">
    <source>
        <dbReference type="Proteomes" id="UP000823842"/>
    </source>
</evidence>
<evidence type="ECO:0000256" key="7">
    <source>
        <dbReference type="ARBA" id="ARBA00023239"/>
    </source>
</evidence>
<sequence length="193" mass="22471">MCGRYYIDETMADELERFLPGLGKSLRKQYRGDIFPSKEAPVLLRKGDTLTEKSMRWGFPGLQGKGNLINARAESAAEKRTFQDSVLHRRCVILASGFYEWNSQKEKFQFSQRSGKPLYMAGCYSIFQNEECFVIFTTQANASVKEVHERMPLILEETEVKRWILDDTCVENMLHKVPGELEKWTEYEQMSLF</sequence>
<dbReference type="GO" id="GO:0016829">
    <property type="term" value="F:lyase activity"/>
    <property type="evidence" value="ECO:0007669"/>
    <property type="project" value="UniProtKB-KW"/>
</dbReference>
<keyword evidence="5" id="KW-0190">Covalent protein-DNA linkage</keyword>
<dbReference type="GO" id="GO:0106300">
    <property type="term" value="P:protein-DNA covalent cross-linking repair"/>
    <property type="evidence" value="ECO:0007669"/>
    <property type="project" value="InterPro"/>
</dbReference>
<gene>
    <name evidence="9" type="ORF">IAA06_08255</name>
</gene>
<dbReference type="InterPro" id="IPR003738">
    <property type="entry name" value="SRAP"/>
</dbReference>
<evidence type="ECO:0000256" key="1">
    <source>
        <dbReference type="ARBA" id="ARBA00008136"/>
    </source>
</evidence>
<dbReference type="PANTHER" id="PTHR13604:SF0">
    <property type="entry name" value="ABASIC SITE PROCESSING PROTEIN HMCES"/>
    <property type="match status" value="1"/>
</dbReference>
<accession>A0A9D2LST9</accession>
<reference evidence="9" key="2">
    <citation type="submission" date="2021-04" db="EMBL/GenBank/DDBJ databases">
        <authorList>
            <person name="Gilroy R."/>
        </authorList>
    </citation>
    <scope>NUCLEOTIDE SEQUENCE</scope>
    <source>
        <strain evidence="9">ChiSjej1B19-5720</strain>
    </source>
</reference>
<dbReference type="Gene3D" id="3.90.1680.10">
    <property type="entry name" value="SOS response associated peptidase-like"/>
    <property type="match status" value="1"/>
</dbReference>
<name>A0A9D2LST9_9FIRM</name>
<keyword evidence="2 8" id="KW-0645">Protease</keyword>
<evidence type="ECO:0000256" key="4">
    <source>
        <dbReference type="ARBA" id="ARBA00022801"/>
    </source>
</evidence>
<dbReference type="InterPro" id="IPR036590">
    <property type="entry name" value="SRAP-like"/>
</dbReference>
<dbReference type="Pfam" id="PF02586">
    <property type="entry name" value="SRAP"/>
    <property type="match status" value="1"/>
</dbReference>
<evidence type="ECO:0000256" key="5">
    <source>
        <dbReference type="ARBA" id="ARBA00023124"/>
    </source>
</evidence>
<dbReference type="SUPFAM" id="SSF143081">
    <property type="entry name" value="BB1717-like"/>
    <property type="match status" value="1"/>
</dbReference>
<dbReference type="GO" id="GO:0008233">
    <property type="term" value="F:peptidase activity"/>
    <property type="evidence" value="ECO:0007669"/>
    <property type="project" value="UniProtKB-KW"/>
</dbReference>
<evidence type="ECO:0000313" key="9">
    <source>
        <dbReference type="EMBL" id="HJB28772.1"/>
    </source>
</evidence>
<dbReference type="PANTHER" id="PTHR13604">
    <property type="entry name" value="DC12-RELATED"/>
    <property type="match status" value="1"/>
</dbReference>
<dbReference type="Proteomes" id="UP000823842">
    <property type="component" value="Unassembled WGS sequence"/>
</dbReference>
<comment type="caution">
    <text evidence="9">The sequence shown here is derived from an EMBL/GenBank/DDBJ whole genome shotgun (WGS) entry which is preliminary data.</text>
</comment>
<protein>
    <recommendedName>
        <fullName evidence="8">Abasic site processing protein</fullName>
        <ecNumber evidence="8">3.4.-.-</ecNumber>
    </recommendedName>
</protein>
<proteinExistence type="inferred from homology"/>
<dbReference type="GO" id="GO:0003697">
    <property type="term" value="F:single-stranded DNA binding"/>
    <property type="evidence" value="ECO:0007669"/>
    <property type="project" value="InterPro"/>
</dbReference>
<dbReference type="AlphaFoldDB" id="A0A9D2LST9"/>
<evidence type="ECO:0000256" key="6">
    <source>
        <dbReference type="ARBA" id="ARBA00023125"/>
    </source>
</evidence>
<evidence type="ECO:0000256" key="8">
    <source>
        <dbReference type="RuleBase" id="RU364100"/>
    </source>
</evidence>
<evidence type="ECO:0000256" key="3">
    <source>
        <dbReference type="ARBA" id="ARBA00022763"/>
    </source>
</evidence>
<keyword evidence="7" id="KW-0456">Lyase</keyword>
<evidence type="ECO:0000256" key="2">
    <source>
        <dbReference type="ARBA" id="ARBA00022670"/>
    </source>
</evidence>
<dbReference type="GO" id="GO:0006508">
    <property type="term" value="P:proteolysis"/>
    <property type="evidence" value="ECO:0007669"/>
    <property type="project" value="UniProtKB-KW"/>
</dbReference>